<dbReference type="EMBL" id="CP034563">
    <property type="protein sequence ID" value="AZQ65436.1"/>
    <property type="molecule type" value="Genomic_DNA"/>
</dbReference>
<gene>
    <name evidence="2" type="ORF">EI427_24815</name>
</gene>
<keyword evidence="1" id="KW-0732">Signal</keyword>
<organism evidence="2 3">
    <name type="scientific">Flammeovirga pectinis</name>
    <dbReference type="NCBI Taxonomy" id="2494373"/>
    <lineage>
        <taxon>Bacteria</taxon>
        <taxon>Pseudomonadati</taxon>
        <taxon>Bacteroidota</taxon>
        <taxon>Cytophagia</taxon>
        <taxon>Cytophagales</taxon>
        <taxon>Flammeovirgaceae</taxon>
        <taxon>Flammeovirga</taxon>
    </lineage>
</organism>
<protein>
    <submittedName>
        <fullName evidence="2">Type IX secretion system membrane protein PorP/SprF</fullName>
    </submittedName>
</protein>
<evidence type="ECO:0000313" key="2">
    <source>
        <dbReference type="EMBL" id="AZQ65436.1"/>
    </source>
</evidence>
<dbReference type="InterPro" id="IPR019861">
    <property type="entry name" value="PorP/SprF_Bacteroidetes"/>
</dbReference>
<reference evidence="2 3" key="1">
    <citation type="submission" date="2018-12" db="EMBL/GenBank/DDBJ databases">
        <title>Flammeovirga pectinis sp. nov., isolated from the gut of the Korean scallop, Patinopecten yessoensis.</title>
        <authorList>
            <person name="Bae J.-W."/>
            <person name="Jeong Y.-S."/>
            <person name="Kang W."/>
        </authorList>
    </citation>
    <scope>NUCLEOTIDE SEQUENCE [LARGE SCALE GENOMIC DNA]</scope>
    <source>
        <strain evidence="2 3">L12M1</strain>
    </source>
</reference>
<dbReference type="KEGG" id="fll:EI427_24815"/>
<dbReference type="AlphaFoldDB" id="A0A3Q9FRI7"/>
<dbReference type="Proteomes" id="UP000267268">
    <property type="component" value="Chromosome 2"/>
</dbReference>
<evidence type="ECO:0000313" key="3">
    <source>
        <dbReference type="Proteomes" id="UP000267268"/>
    </source>
</evidence>
<evidence type="ECO:0000256" key="1">
    <source>
        <dbReference type="SAM" id="SignalP"/>
    </source>
</evidence>
<keyword evidence="3" id="KW-1185">Reference proteome</keyword>
<proteinExistence type="predicted"/>
<feature type="chain" id="PRO_5018683036" evidence="1">
    <location>
        <begin position="21"/>
        <end position="303"/>
    </location>
</feature>
<dbReference type="OrthoDB" id="1118477at2"/>
<feature type="signal peptide" evidence="1">
    <location>
        <begin position="1"/>
        <end position="20"/>
    </location>
</feature>
<sequence length="303" mass="33300">MKKLLYSFLFILGVAQGVFAQQATMYSQYMFNAMLLNPAYIGAQGGVNSTFIYRQHWSGVGGSPSTSTVAIDSPIGSKKIAVGGLFSQDKIGVSTIQNFDVMLAYRIAAFNGTLSFGLQGGFNNVSVNFAQLTSYVPDPSIPSQSESKLTPEVGAGIFYNAEKIYAGISAPKLVENDLGDPNSTLVVEDKRHYYIIGGYIFHLSPNVVLKPNTLIKLTEGSPVQADVNLNAFLYEILWLGVSYRTQESVAFLTEIQFGKMFRVGYSYDLVTNSARGVTNGSHEFMLNFLFKSKKAKIHTPRYY</sequence>
<dbReference type="RefSeq" id="WP_126620146.1">
    <property type="nucleotide sequence ID" value="NZ_CP034563.1"/>
</dbReference>
<accession>A0A3Q9FRI7</accession>
<name>A0A3Q9FRI7_9BACT</name>
<dbReference type="Pfam" id="PF11751">
    <property type="entry name" value="PorP_SprF"/>
    <property type="match status" value="1"/>
</dbReference>
<dbReference type="NCBIfam" id="TIGR03519">
    <property type="entry name" value="T9SS_PorP_fam"/>
    <property type="match status" value="1"/>
</dbReference>